<evidence type="ECO:0000256" key="1">
    <source>
        <dbReference type="ARBA" id="ARBA00022475"/>
    </source>
</evidence>
<keyword evidence="1" id="KW-1003">Cell membrane</keyword>
<keyword evidence="8" id="KW-1185">Reference proteome</keyword>
<dbReference type="RefSeq" id="WP_248342688.1">
    <property type="nucleotide sequence ID" value="NZ_AP025592.1"/>
</dbReference>
<protein>
    <recommendedName>
        <fullName evidence="6">VWFA domain-containing protein</fullName>
    </recommendedName>
</protein>
<dbReference type="CDD" id="cd01467">
    <property type="entry name" value="vWA_BatA_type"/>
    <property type="match status" value="1"/>
</dbReference>
<name>A0ABM7XEF0_9BACT</name>
<evidence type="ECO:0000256" key="5">
    <source>
        <dbReference type="SAM" id="Phobius"/>
    </source>
</evidence>
<dbReference type="InterPro" id="IPR002035">
    <property type="entry name" value="VWF_A"/>
</dbReference>
<dbReference type="PANTHER" id="PTHR22550:SF5">
    <property type="entry name" value="LEUCINE ZIPPER PROTEIN 4"/>
    <property type="match status" value="1"/>
</dbReference>
<dbReference type="InterPro" id="IPR050768">
    <property type="entry name" value="UPF0353/GerABKA_families"/>
</dbReference>
<dbReference type="Proteomes" id="UP001162734">
    <property type="component" value="Chromosome"/>
</dbReference>
<organism evidence="7 8">
    <name type="scientific">Anaeromyxobacter paludicola</name>
    <dbReference type="NCBI Taxonomy" id="2918171"/>
    <lineage>
        <taxon>Bacteria</taxon>
        <taxon>Pseudomonadati</taxon>
        <taxon>Myxococcota</taxon>
        <taxon>Myxococcia</taxon>
        <taxon>Myxococcales</taxon>
        <taxon>Cystobacterineae</taxon>
        <taxon>Anaeromyxobacteraceae</taxon>
        <taxon>Anaeromyxobacter</taxon>
    </lineage>
</organism>
<dbReference type="PANTHER" id="PTHR22550">
    <property type="entry name" value="SPORE GERMINATION PROTEIN"/>
    <property type="match status" value="1"/>
</dbReference>
<feature type="domain" description="VWFA" evidence="6">
    <location>
        <begin position="91"/>
        <end position="290"/>
    </location>
</feature>
<dbReference type="EMBL" id="AP025592">
    <property type="protein sequence ID" value="BDG10275.1"/>
    <property type="molecule type" value="Genomic_DNA"/>
</dbReference>
<keyword evidence="2 5" id="KW-0812">Transmembrane</keyword>
<sequence>MTGLALAHPGALALLAAVPLAALALWRSRRRAARLRLPGAAALRASPGPWARLAGLPRALLLCALGLTAVALARPRVPDTRPGEASVEGIDVVIAFDLSTSMKAVDFRPENRLHVAKQVLKDFIARRPNDRMGLVVFAGEAYTQCPLTLDHGILSRLVDQLRFGVIEDGTAIGNAVATALNRLRESDAKSRVVILLTDGDNNAGQVSPLEAARIAKEMGVPVFPILVGRGGVVPYPVDTDVFGRPIYRDVEIPVNPELLQEIARTTGGSYANATDRASLAQGLDAVLDRLERSRLSGLTAPPEWRELAPALLQPAFWLTAAALLLGATRLRPFP</sequence>
<evidence type="ECO:0000256" key="4">
    <source>
        <dbReference type="ARBA" id="ARBA00023136"/>
    </source>
</evidence>
<gene>
    <name evidence="7" type="ORF">AMPC_33880</name>
</gene>
<dbReference type="InterPro" id="IPR033881">
    <property type="entry name" value="vWA_BatA_type"/>
</dbReference>
<feature type="transmembrane region" description="Helical" evidence="5">
    <location>
        <begin position="6"/>
        <end position="26"/>
    </location>
</feature>
<dbReference type="PROSITE" id="PS50234">
    <property type="entry name" value="VWFA"/>
    <property type="match status" value="1"/>
</dbReference>
<dbReference type="Pfam" id="PF00092">
    <property type="entry name" value="VWA"/>
    <property type="match status" value="1"/>
</dbReference>
<reference evidence="8" key="1">
    <citation type="journal article" date="2022" name="Int. J. Syst. Evol. Microbiol.">
        <title>Anaeromyxobacter oryzae sp. nov., Anaeromyxobacter diazotrophicus sp. nov. and Anaeromyxobacter paludicola sp. nov., isolated from paddy soils.</title>
        <authorList>
            <person name="Itoh H."/>
            <person name="Xu Z."/>
            <person name="Mise K."/>
            <person name="Masuda Y."/>
            <person name="Ushijima N."/>
            <person name="Hayakawa C."/>
            <person name="Shiratori Y."/>
            <person name="Senoo K."/>
        </authorList>
    </citation>
    <scope>NUCLEOTIDE SEQUENCE [LARGE SCALE GENOMIC DNA]</scope>
    <source>
        <strain evidence="8">Red630</strain>
    </source>
</reference>
<accession>A0ABM7XEF0</accession>
<evidence type="ECO:0000313" key="8">
    <source>
        <dbReference type="Proteomes" id="UP001162734"/>
    </source>
</evidence>
<keyword evidence="4 5" id="KW-0472">Membrane</keyword>
<dbReference type="InterPro" id="IPR036465">
    <property type="entry name" value="vWFA_dom_sf"/>
</dbReference>
<dbReference type="Gene3D" id="3.40.50.410">
    <property type="entry name" value="von Willebrand factor, type A domain"/>
    <property type="match status" value="1"/>
</dbReference>
<keyword evidence="3 5" id="KW-1133">Transmembrane helix</keyword>
<dbReference type="SMART" id="SM00327">
    <property type="entry name" value="VWA"/>
    <property type="match status" value="1"/>
</dbReference>
<evidence type="ECO:0000313" key="7">
    <source>
        <dbReference type="EMBL" id="BDG10275.1"/>
    </source>
</evidence>
<evidence type="ECO:0000256" key="2">
    <source>
        <dbReference type="ARBA" id="ARBA00022692"/>
    </source>
</evidence>
<proteinExistence type="predicted"/>
<evidence type="ECO:0000256" key="3">
    <source>
        <dbReference type="ARBA" id="ARBA00022989"/>
    </source>
</evidence>
<dbReference type="SUPFAM" id="SSF53300">
    <property type="entry name" value="vWA-like"/>
    <property type="match status" value="1"/>
</dbReference>
<evidence type="ECO:0000259" key="6">
    <source>
        <dbReference type="PROSITE" id="PS50234"/>
    </source>
</evidence>